<keyword evidence="1" id="KW-1133">Transmembrane helix</keyword>
<keyword evidence="1" id="KW-0812">Transmembrane</keyword>
<feature type="transmembrane region" description="Helical" evidence="1">
    <location>
        <begin position="53"/>
        <end position="72"/>
    </location>
</feature>
<protein>
    <submittedName>
        <fullName evidence="2">Uncharacterized protein</fullName>
    </submittedName>
</protein>
<dbReference type="EMBL" id="JAZHXJ010000008">
    <property type="protein sequence ID" value="KAL1883139.1"/>
    <property type="molecule type" value="Genomic_DNA"/>
</dbReference>
<feature type="transmembrane region" description="Helical" evidence="1">
    <location>
        <begin position="114"/>
        <end position="136"/>
    </location>
</feature>
<dbReference type="Proteomes" id="UP001586593">
    <property type="component" value="Unassembled WGS sequence"/>
</dbReference>
<reference evidence="2 3" key="1">
    <citation type="journal article" date="2024" name="Commun. Biol.">
        <title>Comparative genomic analysis of thermophilic fungi reveals convergent evolutionary adaptations and gene losses.</title>
        <authorList>
            <person name="Steindorff A.S."/>
            <person name="Aguilar-Pontes M.V."/>
            <person name="Robinson A.J."/>
            <person name="Andreopoulos B."/>
            <person name="LaButti K."/>
            <person name="Kuo A."/>
            <person name="Mondo S."/>
            <person name="Riley R."/>
            <person name="Otillar R."/>
            <person name="Haridas S."/>
            <person name="Lipzen A."/>
            <person name="Grimwood J."/>
            <person name="Schmutz J."/>
            <person name="Clum A."/>
            <person name="Reid I.D."/>
            <person name="Moisan M.C."/>
            <person name="Butler G."/>
            <person name="Nguyen T.T.M."/>
            <person name="Dewar K."/>
            <person name="Conant G."/>
            <person name="Drula E."/>
            <person name="Henrissat B."/>
            <person name="Hansel C."/>
            <person name="Singer S."/>
            <person name="Hutchinson M.I."/>
            <person name="de Vries R.P."/>
            <person name="Natvig D.O."/>
            <person name="Powell A.J."/>
            <person name="Tsang A."/>
            <person name="Grigoriev I.V."/>
        </authorList>
    </citation>
    <scope>NUCLEOTIDE SEQUENCE [LARGE SCALE GENOMIC DNA]</scope>
    <source>
        <strain evidence="2 3">ATCC 24622</strain>
    </source>
</reference>
<evidence type="ECO:0000313" key="2">
    <source>
        <dbReference type="EMBL" id="KAL1883139.1"/>
    </source>
</evidence>
<evidence type="ECO:0000313" key="3">
    <source>
        <dbReference type="Proteomes" id="UP001586593"/>
    </source>
</evidence>
<keyword evidence="3" id="KW-1185">Reference proteome</keyword>
<name>A0ABR3Y549_9PEZI</name>
<accession>A0ABR3Y549</accession>
<dbReference type="PANTHER" id="PTHR39605">
    <property type="entry name" value="MAJOR FACILITATOR SUPERFAMILY (MFS) PROFILE DOMAIN-CONTAINING PROTEIN"/>
    <property type="match status" value="1"/>
</dbReference>
<comment type="caution">
    <text evidence="2">The sequence shown here is derived from an EMBL/GenBank/DDBJ whole genome shotgun (WGS) entry which is preliminary data.</text>
</comment>
<evidence type="ECO:0000256" key="1">
    <source>
        <dbReference type="SAM" id="Phobius"/>
    </source>
</evidence>
<sequence>MDSVSLYSFSSFGWLTLQSIPLAAWPTFVISLLTPDFRHADVVQQHLARSLGFSQLAIGLLLVILTGSLPLTSMVESPSGSISPFTNAAVLITMLYHGAYALNTWVQYNYTRQAGYLLGAIGYGFFAAFGLWCLLFGSDKGHISKRTGADKRTSGFPFKNAEADKRRGKEL</sequence>
<organism evidence="2 3">
    <name type="scientific">Phialemonium thermophilum</name>
    <dbReference type="NCBI Taxonomy" id="223376"/>
    <lineage>
        <taxon>Eukaryota</taxon>
        <taxon>Fungi</taxon>
        <taxon>Dikarya</taxon>
        <taxon>Ascomycota</taxon>
        <taxon>Pezizomycotina</taxon>
        <taxon>Sordariomycetes</taxon>
        <taxon>Sordariomycetidae</taxon>
        <taxon>Cephalothecales</taxon>
        <taxon>Cephalothecaceae</taxon>
        <taxon>Phialemonium</taxon>
    </lineage>
</organism>
<dbReference type="PANTHER" id="PTHR39605:SF1">
    <property type="entry name" value="MAJOR FACILITATOR SUPERFAMILY (MFS) PROFILE DOMAIN-CONTAINING PROTEIN"/>
    <property type="match status" value="1"/>
</dbReference>
<gene>
    <name evidence="2" type="ORF">VTK73DRAFT_9506</name>
</gene>
<keyword evidence="1" id="KW-0472">Membrane</keyword>
<proteinExistence type="predicted"/>
<feature type="transmembrane region" description="Helical" evidence="1">
    <location>
        <begin position="84"/>
        <end position="102"/>
    </location>
</feature>
<feature type="transmembrane region" description="Helical" evidence="1">
    <location>
        <begin position="12"/>
        <end position="33"/>
    </location>
</feature>